<dbReference type="Proteomes" id="UP000578252">
    <property type="component" value="Unassembled WGS sequence"/>
</dbReference>
<evidence type="ECO:0000313" key="2">
    <source>
        <dbReference type="Proteomes" id="UP000578252"/>
    </source>
</evidence>
<comment type="caution">
    <text evidence="1">The sequence shown here is derived from an EMBL/GenBank/DDBJ whole genome shotgun (WGS) entry which is preliminary data.</text>
</comment>
<name>A0A7Y0U1J1_9ACTO</name>
<dbReference type="AlphaFoldDB" id="A0A7Y0U1J1"/>
<dbReference type="EMBL" id="JABCUR010000005">
    <property type="protein sequence ID" value="NMW65243.1"/>
    <property type="molecule type" value="Genomic_DNA"/>
</dbReference>
<dbReference type="Pfam" id="PF13289">
    <property type="entry name" value="SIR2_2"/>
    <property type="match status" value="1"/>
</dbReference>
<gene>
    <name evidence="1" type="ORF">HHJ78_06815</name>
</gene>
<organism evidence="1 2">
    <name type="scientific">Mobiluncus mulieris</name>
    <dbReference type="NCBI Taxonomy" id="2052"/>
    <lineage>
        <taxon>Bacteria</taxon>
        <taxon>Bacillati</taxon>
        <taxon>Actinomycetota</taxon>
        <taxon>Actinomycetes</taxon>
        <taxon>Actinomycetales</taxon>
        <taxon>Actinomycetaceae</taxon>
        <taxon>Mobiluncus</taxon>
    </lineage>
</organism>
<evidence type="ECO:0000313" key="1">
    <source>
        <dbReference type="EMBL" id="NMW65243.1"/>
    </source>
</evidence>
<dbReference type="RefSeq" id="WP_169772009.1">
    <property type="nucleotide sequence ID" value="NZ_JABCUR010000005.1"/>
</dbReference>
<proteinExistence type="predicted"/>
<sequence>MKKAFVKKEETENYKQTENTLYHIWQGKNIIENDQIQEQKSKISRFIKEQLGSKNLSIFIGSGCSTPGVPLMSKIIKELTDKCPNINAVVNRYKKRFNISKNRTGSQKSVDIESLLSWMTSGLAYNPKNQRLKKDLDSIKSEFLKYIPRCSSEKYGGETFDRYVTFYESIFKERKPNQPKLSIFTTNYDLFNEYALDANNIVYTTGFDTSLKRYFNISRFNYRIVDDTDKYKDRWQPTIKEANLYKLHGSINWKTTESGTLYQDDSTNYENSKIVDDNNVVIYPTILKNKETAQAPYSELFRSFANSLQRQNSTLIIIGYGFGDEHINTIIRQNLKNQDFNLIVFGDKLEERVKEFTNKCTSTNFHLIGGLNEGKYAHYFDYIVKEFFSKEVGDEEE</sequence>
<reference evidence="1 2" key="1">
    <citation type="submission" date="2020-04" db="EMBL/GenBank/DDBJ databases">
        <title>Antimicrobial susceptibility and clonality of vaginal-derived multi-drug resistant Mobiluncus isolates in China.</title>
        <authorList>
            <person name="Zhang X."/>
        </authorList>
    </citation>
    <scope>NUCLEOTIDE SEQUENCE [LARGE SCALE GENOMIC DNA]</scope>
    <source>
        <strain evidence="1 2">13</strain>
    </source>
</reference>
<accession>A0A7Y0U1J1</accession>
<evidence type="ECO:0008006" key="3">
    <source>
        <dbReference type="Google" id="ProtNLM"/>
    </source>
</evidence>
<protein>
    <recommendedName>
        <fullName evidence="3">SIR2-like domain-containing protein</fullName>
    </recommendedName>
</protein>